<keyword evidence="2" id="KW-0812">Transmembrane</keyword>
<dbReference type="RefSeq" id="WP_377487638.1">
    <property type="nucleotide sequence ID" value="NZ_JBHUOX010000015.1"/>
</dbReference>
<feature type="coiled-coil region" evidence="1">
    <location>
        <begin position="110"/>
        <end position="137"/>
    </location>
</feature>
<evidence type="ECO:0000256" key="1">
    <source>
        <dbReference type="SAM" id="Coils"/>
    </source>
</evidence>
<keyword evidence="2" id="KW-0472">Membrane</keyword>
<accession>A0ABW6BZ93</accession>
<proteinExistence type="predicted"/>
<keyword evidence="4" id="KW-1185">Reference proteome</keyword>
<name>A0ABW6BZ93_9BACT</name>
<feature type="transmembrane region" description="Helical" evidence="2">
    <location>
        <begin position="12"/>
        <end position="33"/>
    </location>
</feature>
<gene>
    <name evidence="3" type="ORF">ACFS7Z_18250</name>
</gene>
<feature type="transmembrane region" description="Helical" evidence="2">
    <location>
        <begin position="67"/>
        <end position="87"/>
    </location>
</feature>
<dbReference type="InterPro" id="IPR021279">
    <property type="entry name" value="DUF2721"/>
</dbReference>
<evidence type="ECO:0000256" key="2">
    <source>
        <dbReference type="SAM" id="Phobius"/>
    </source>
</evidence>
<protein>
    <submittedName>
        <fullName evidence="3">DUF2721 domain-containing protein</fullName>
    </submittedName>
</protein>
<evidence type="ECO:0000313" key="3">
    <source>
        <dbReference type="EMBL" id="MFD3002319.1"/>
    </source>
</evidence>
<dbReference type="EMBL" id="JBHUOX010000015">
    <property type="protein sequence ID" value="MFD3002319.1"/>
    <property type="molecule type" value="Genomic_DNA"/>
</dbReference>
<dbReference type="Pfam" id="PF11026">
    <property type="entry name" value="DUF2721"/>
    <property type="match status" value="1"/>
</dbReference>
<keyword evidence="2" id="KW-1133">Transmembrane helix</keyword>
<dbReference type="Proteomes" id="UP001597641">
    <property type="component" value="Unassembled WGS sequence"/>
</dbReference>
<comment type="caution">
    <text evidence="3">The sequence shown here is derived from an EMBL/GenBank/DDBJ whole genome shotgun (WGS) entry which is preliminary data.</text>
</comment>
<keyword evidence="1" id="KW-0175">Coiled coil</keyword>
<sequence>MEISLTTPALLFPAISLLLLAYTNRFLTLASLIRNLKTRYASTHSHLVYSQIENLRIRLDLIKNMQALGICSIFGCVFCMFILFAGYTTLGKYVFGLSLILLMASLALALRETQISVKALTLELNDLEEETEEGKNSSDKL</sequence>
<organism evidence="3 4">
    <name type="scientific">Pontibacter toksunensis</name>
    <dbReference type="NCBI Taxonomy" id="1332631"/>
    <lineage>
        <taxon>Bacteria</taxon>
        <taxon>Pseudomonadati</taxon>
        <taxon>Bacteroidota</taxon>
        <taxon>Cytophagia</taxon>
        <taxon>Cytophagales</taxon>
        <taxon>Hymenobacteraceae</taxon>
        <taxon>Pontibacter</taxon>
    </lineage>
</organism>
<reference evidence="4" key="1">
    <citation type="journal article" date="2019" name="Int. J. Syst. Evol. Microbiol.">
        <title>The Global Catalogue of Microorganisms (GCM) 10K type strain sequencing project: providing services to taxonomists for standard genome sequencing and annotation.</title>
        <authorList>
            <consortium name="The Broad Institute Genomics Platform"/>
            <consortium name="The Broad Institute Genome Sequencing Center for Infectious Disease"/>
            <person name="Wu L."/>
            <person name="Ma J."/>
        </authorList>
    </citation>
    <scope>NUCLEOTIDE SEQUENCE [LARGE SCALE GENOMIC DNA]</scope>
    <source>
        <strain evidence="4">KCTC 23984</strain>
    </source>
</reference>
<evidence type="ECO:0000313" key="4">
    <source>
        <dbReference type="Proteomes" id="UP001597641"/>
    </source>
</evidence>
<feature type="transmembrane region" description="Helical" evidence="2">
    <location>
        <begin position="93"/>
        <end position="110"/>
    </location>
</feature>